<gene>
    <name evidence="9" type="ORF">GB881_00115</name>
</gene>
<comment type="subcellular location">
    <subcellularLocation>
        <location evidence="1">Cell membrane</location>
        <topology evidence="1">Multi-pass membrane protein</topology>
    </subcellularLocation>
</comment>
<evidence type="ECO:0000313" key="10">
    <source>
        <dbReference type="Proteomes" id="UP000437709"/>
    </source>
</evidence>
<feature type="transmembrane region" description="Helical" evidence="7">
    <location>
        <begin position="153"/>
        <end position="171"/>
    </location>
</feature>
<comment type="pathway">
    <text evidence="2">Cell wall biogenesis; lipoteichoic acid biosynthesis.</text>
</comment>
<keyword evidence="5 7" id="KW-1133">Transmembrane helix</keyword>
<dbReference type="Pfam" id="PF00884">
    <property type="entry name" value="Sulfatase"/>
    <property type="match status" value="1"/>
</dbReference>
<evidence type="ECO:0000256" key="3">
    <source>
        <dbReference type="ARBA" id="ARBA00022475"/>
    </source>
</evidence>
<proteinExistence type="predicted"/>
<feature type="domain" description="Sulfatase N-terminal" evidence="8">
    <location>
        <begin position="294"/>
        <end position="566"/>
    </location>
</feature>
<protein>
    <submittedName>
        <fullName evidence="9">Sulfatase-like hydrolase/transferase</fullName>
    </submittedName>
</protein>
<dbReference type="GO" id="GO:0005886">
    <property type="term" value="C:plasma membrane"/>
    <property type="evidence" value="ECO:0007669"/>
    <property type="project" value="UniProtKB-SubCell"/>
</dbReference>
<keyword evidence="6 7" id="KW-0472">Membrane</keyword>
<sequence>MPETTALTLEPSAPSEAAVLPVEAPGGPSPARSVRRAVLLLASTAVVAVVVAYGLEWAHALNDPWLPTAERLALMNRELFALGALVVWAVLVLLLALTGRLWIAVSTTVAVAAVIGFADHQKMQIRGEPLYPSDAGYLGQLGLLVESVGTGRALALAGAVVLLPVLAWAIVALVRRLRPAAAPRPRRRYRYALRAAAGLLAGAVLVSASSFNQPGSVLRGAYDDAGATWAPWNQRENYAENTFIGGLLYNLPAPPPARPAGYGEARMAELAAEYRALAETVNASRDPSALDDTNVVVVLSESFSDPARMRGVDLARDPIPFTRDLMSRTTSGTMLSSGFGGGTSNVEFEVLTGMAVRNFGPQLHTPFQMLLPRYEEFPSFVSALGEPGRATATVHPYHANFYRRDAVYPALGFAASTFLPQMSHADRIGNDTHVSDSSTFREVVDELRASDRPLLLNVVTMQNHGPMTDNYSDPIGVAGPFSDAAAGRLGQYLRGLEHSDEALAELVGELEAMDERTIVLVYGDHLPATWPDSVLNANGATARYETPWFVYANFETEKIETGGPLGPTFLLDRLLATADAPVTPYSALLGALSQEVAALEPQMMLGPGGKPVLEEDLSARAAELLADYRMVQYDLSVGERYAVEEMFEVPGADS</sequence>
<evidence type="ECO:0000256" key="7">
    <source>
        <dbReference type="SAM" id="Phobius"/>
    </source>
</evidence>
<evidence type="ECO:0000313" key="9">
    <source>
        <dbReference type="EMBL" id="MPV35463.1"/>
    </source>
</evidence>
<keyword evidence="9" id="KW-0808">Transferase</keyword>
<dbReference type="Gene3D" id="3.40.720.10">
    <property type="entry name" value="Alkaline Phosphatase, subunit A"/>
    <property type="match status" value="1"/>
</dbReference>
<comment type="caution">
    <text evidence="9">The sequence shown here is derived from an EMBL/GenBank/DDBJ whole genome shotgun (WGS) entry which is preliminary data.</text>
</comment>
<evidence type="ECO:0000256" key="5">
    <source>
        <dbReference type="ARBA" id="ARBA00022989"/>
    </source>
</evidence>
<dbReference type="GO" id="GO:0016787">
    <property type="term" value="F:hydrolase activity"/>
    <property type="evidence" value="ECO:0007669"/>
    <property type="project" value="UniProtKB-KW"/>
</dbReference>
<dbReference type="GO" id="GO:0016740">
    <property type="term" value="F:transferase activity"/>
    <property type="evidence" value="ECO:0007669"/>
    <property type="project" value="UniProtKB-KW"/>
</dbReference>
<reference evidence="9 10" key="1">
    <citation type="submission" date="2019-10" db="EMBL/GenBank/DDBJ databases">
        <title>Georgenia wutianyii sp. nov. and Georgenia yuyongxinii sp. nov. isolated from plateau pika (Ochotona curzoniae) in the Qinghai-Tibet plateau of China.</title>
        <authorList>
            <person name="Tian Z."/>
        </authorList>
    </citation>
    <scope>NUCLEOTIDE SEQUENCE [LARGE SCALE GENOMIC DNA]</scope>
    <source>
        <strain evidence="9 10">JCM 19765</strain>
    </source>
</reference>
<organism evidence="9 10">
    <name type="scientific">Georgenia subflava</name>
    <dbReference type="NCBI Taxonomy" id="1622177"/>
    <lineage>
        <taxon>Bacteria</taxon>
        <taxon>Bacillati</taxon>
        <taxon>Actinomycetota</taxon>
        <taxon>Actinomycetes</taxon>
        <taxon>Micrococcales</taxon>
        <taxon>Bogoriellaceae</taxon>
        <taxon>Georgenia</taxon>
    </lineage>
</organism>
<feature type="transmembrane region" description="Helical" evidence="7">
    <location>
        <begin position="101"/>
        <end position="118"/>
    </location>
</feature>
<evidence type="ECO:0000256" key="4">
    <source>
        <dbReference type="ARBA" id="ARBA00022692"/>
    </source>
</evidence>
<evidence type="ECO:0000259" key="8">
    <source>
        <dbReference type="Pfam" id="PF00884"/>
    </source>
</evidence>
<name>A0A6N7EE25_9MICO</name>
<keyword evidence="4 7" id="KW-0812">Transmembrane</keyword>
<keyword evidence="3" id="KW-1003">Cell membrane</keyword>
<evidence type="ECO:0000256" key="6">
    <source>
        <dbReference type="ARBA" id="ARBA00023136"/>
    </source>
</evidence>
<accession>A0A6N7EE25</accession>
<dbReference type="InterPro" id="IPR000917">
    <property type="entry name" value="Sulfatase_N"/>
</dbReference>
<keyword evidence="10" id="KW-1185">Reference proteome</keyword>
<feature type="transmembrane region" description="Helical" evidence="7">
    <location>
        <begin position="38"/>
        <end position="59"/>
    </location>
</feature>
<dbReference type="RefSeq" id="WP_152193370.1">
    <property type="nucleotide sequence ID" value="NZ_VUKD01000001.1"/>
</dbReference>
<dbReference type="PANTHER" id="PTHR47371:SF3">
    <property type="entry name" value="PHOSPHOGLYCEROL TRANSFERASE I"/>
    <property type="match status" value="1"/>
</dbReference>
<feature type="transmembrane region" description="Helical" evidence="7">
    <location>
        <begin position="191"/>
        <end position="211"/>
    </location>
</feature>
<dbReference type="PANTHER" id="PTHR47371">
    <property type="entry name" value="LIPOTEICHOIC ACID SYNTHASE"/>
    <property type="match status" value="1"/>
</dbReference>
<feature type="transmembrane region" description="Helical" evidence="7">
    <location>
        <begin position="79"/>
        <end position="96"/>
    </location>
</feature>
<dbReference type="Proteomes" id="UP000437709">
    <property type="component" value="Unassembled WGS sequence"/>
</dbReference>
<dbReference type="CDD" id="cd16015">
    <property type="entry name" value="LTA_synthase"/>
    <property type="match status" value="1"/>
</dbReference>
<evidence type="ECO:0000256" key="1">
    <source>
        <dbReference type="ARBA" id="ARBA00004651"/>
    </source>
</evidence>
<dbReference type="InterPro" id="IPR017850">
    <property type="entry name" value="Alkaline_phosphatase_core_sf"/>
</dbReference>
<dbReference type="InterPro" id="IPR050448">
    <property type="entry name" value="OpgB/LTA_synthase_biosynth"/>
</dbReference>
<dbReference type="SUPFAM" id="SSF53649">
    <property type="entry name" value="Alkaline phosphatase-like"/>
    <property type="match status" value="1"/>
</dbReference>
<evidence type="ECO:0000256" key="2">
    <source>
        <dbReference type="ARBA" id="ARBA00004936"/>
    </source>
</evidence>
<keyword evidence="9" id="KW-0378">Hydrolase</keyword>
<dbReference type="EMBL" id="WHPC01000001">
    <property type="protein sequence ID" value="MPV35463.1"/>
    <property type="molecule type" value="Genomic_DNA"/>
</dbReference>
<dbReference type="AlphaFoldDB" id="A0A6N7EE25"/>
<dbReference type="OrthoDB" id="5363296at2"/>